<evidence type="ECO:0000256" key="10">
    <source>
        <dbReference type="SAM" id="Phobius"/>
    </source>
</evidence>
<name>A0A8C5MJF5_9ANUR</name>
<evidence type="ECO:0000313" key="13">
    <source>
        <dbReference type="Ensembl" id="ENSLLEP00000013141.1"/>
    </source>
</evidence>
<keyword evidence="5 9" id="KW-0238">DNA-binding</keyword>
<dbReference type="FunFam" id="3.30.50.10:FF:000033">
    <property type="entry name" value="Nuclear receptor subfamily 1 group I member 2"/>
    <property type="match status" value="1"/>
</dbReference>
<dbReference type="PRINTS" id="PR00398">
    <property type="entry name" value="STRDHORMONER"/>
</dbReference>
<dbReference type="GO" id="GO:0030154">
    <property type="term" value="P:cell differentiation"/>
    <property type="evidence" value="ECO:0007669"/>
    <property type="project" value="TreeGrafter"/>
</dbReference>
<dbReference type="PROSITE" id="PS51030">
    <property type="entry name" value="NUCLEAR_REC_DBD_2"/>
    <property type="match status" value="1"/>
</dbReference>
<evidence type="ECO:0000256" key="3">
    <source>
        <dbReference type="ARBA" id="ARBA00022833"/>
    </source>
</evidence>
<evidence type="ECO:0000259" key="12">
    <source>
        <dbReference type="PROSITE" id="PS51843"/>
    </source>
</evidence>
<dbReference type="GO" id="GO:0008270">
    <property type="term" value="F:zinc ion binding"/>
    <property type="evidence" value="ECO:0007669"/>
    <property type="project" value="UniProtKB-KW"/>
</dbReference>
<dbReference type="InterPro" id="IPR035500">
    <property type="entry name" value="NHR-like_dom_sf"/>
</dbReference>
<dbReference type="InterPro" id="IPR013088">
    <property type="entry name" value="Znf_NHR/GATA"/>
</dbReference>
<feature type="transmembrane region" description="Helical" evidence="10">
    <location>
        <begin position="164"/>
        <end position="187"/>
    </location>
</feature>
<dbReference type="InterPro" id="IPR050234">
    <property type="entry name" value="Nuclear_hormone_rcpt_NR1"/>
</dbReference>
<keyword evidence="6 9" id="KW-0804">Transcription</keyword>
<comment type="subcellular location">
    <subcellularLocation>
        <location evidence="9">Nucleus</location>
    </subcellularLocation>
</comment>
<dbReference type="CDD" id="cd07162">
    <property type="entry name" value="NR_DBD_PXR"/>
    <property type="match status" value="1"/>
</dbReference>
<dbReference type="GO" id="GO:0000122">
    <property type="term" value="P:negative regulation of transcription by RNA polymerase II"/>
    <property type="evidence" value="ECO:0007669"/>
    <property type="project" value="TreeGrafter"/>
</dbReference>
<evidence type="ECO:0000256" key="9">
    <source>
        <dbReference type="RuleBase" id="RU004334"/>
    </source>
</evidence>
<dbReference type="Pfam" id="PF00104">
    <property type="entry name" value="Hormone_recep"/>
    <property type="match status" value="1"/>
</dbReference>
<dbReference type="InterPro" id="IPR001628">
    <property type="entry name" value="Znf_hrmn_rcpt"/>
</dbReference>
<dbReference type="Ensembl" id="ENSLLET00000013655.1">
    <property type="protein sequence ID" value="ENSLLEP00000013141.1"/>
    <property type="gene ID" value="ENSLLEG00000008086.1"/>
</dbReference>
<keyword evidence="10" id="KW-1133">Transmembrane helix</keyword>
<dbReference type="PANTHER" id="PTHR24082">
    <property type="entry name" value="NUCLEAR HORMONE RECEPTOR"/>
    <property type="match status" value="1"/>
</dbReference>
<keyword evidence="2 9" id="KW-0863">Zinc-finger</keyword>
<evidence type="ECO:0000256" key="1">
    <source>
        <dbReference type="ARBA" id="ARBA00022723"/>
    </source>
</evidence>
<reference evidence="13" key="2">
    <citation type="submission" date="2025-09" db="UniProtKB">
        <authorList>
            <consortium name="Ensembl"/>
        </authorList>
    </citation>
    <scope>IDENTIFICATION</scope>
</reference>
<dbReference type="GeneTree" id="ENSGT00940000161118"/>
<dbReference type="OrthoDB" id="6355676at2759"/>
<evidence type="ECO:0000259" key="11">
    <source>
        <dbReference type="PROSITE" id="PS51030"/>
    </source>
</evidence>
<dbReference type="PROSITE" id="PS51843">
    <property type="entry name" value="NR_LBD"/>
    <property type="match status" value="1"/>
</dbReference>
<dbReference type="PANTHER" id="PTHR24082:SF39">
    <property type="entry name" value="NUCLEAR RECEPTOR SUBFAMILY 1 GROUP I MEMBER 2"/>
    <property type="match status" value="1"/>
</dbReference>
<keyword evidence="14" id="KW-1185">Reference proteome</keyword>
<comment type="similarity">
    <text evidence="9">Belongs to the nuclear hormone receptor family.</text>
</comment>
<evidence type="ECO:0000256" key="5">
    <source>
        <dbReference type="ARBA" id="ARBA00023125"/>
    </source>
</evidence>
<feature type="domain" description="Nuclear receptor" evidence="11">
    <location>
        <begin position="25"/>
        <end position="100"/>
    </location>
</feature>
<keyword evidence="4 9" id="KW-0805">Transcription regulation</keyword>
<dbReference type="InterPro" id="IPR000536">
    <property type="entry name" value="Nucl_hrmn_rcpt_lig-bd"/>
</dbReference>
<proteinExistence type="inferred from homology"/>
<dbReference type="GO" id="GO:0005634">
    <property type="term" value="C:nucleus"/>
    <property type="evidence" value="ECO:0007669"/>
    <property type="project" value="UniProtKB-SubCell"/>
</dbReference>
<evidence type="ECO:0000256" key="7">
    <source>
        <dbReference type="ARBA" id="ARBA00023170"/>
    </source>
</evidence>
<keyword evidence="7 9" id="KW-0675">Receptor</keyword>
<dbReference type="PRINTS" id="PR00047">
    <property type="entry name" value="STROIDFINGER"/>
</dbReference>
<keyword evidence="10" id="KW-0812">Transmembrane</keyword>
<feature type="transmembrane region" description="Helical" evidence="10">
    <location>
        <begin position="199"/>
        <end position="220"/>
    </location>
</feature>
<dbReference type="GO" id="GO:0000978">
    <property type="term" value="F:RNA polymerase II cis-regulatory region sequence-specific DNA binding"/>
    <property type="evidence" value="ECO:0007669"/>
    <property type="project" value="TreeGrafter"/>
</dbReference>
<dbReference type="Gene3D" id="1.10.565.10">
    <property type="entry name" value="Retinoid X Receptor"/>
    <property type="match status" value="1"/>
</dbReference>
<dbReference type="GO" id="GO:0045944">
    <property type="term" value="P:positive regulation of transcription by RNA polymerase II"/>
    <property type="evidence" value="ECO:0007669"/>
    <property type="project" value="TreeGrafter"/>
</dbReference>
<organism evidence="13 14">
    <name type="scientific">Leptobrachium leishanense</name>
    <name type="common">Leishan spiny toad</name>
    <dbReference type="NCBI Taxonomy" id="445787"/>
    <lineage>
        <taxon>Eukaryota</taxon>
        <taxon>Metazoa</taxon>
        <taxon>Chordata</taxon>
        <taxon>Craniata</taxon>
        <taxon>Vertebrata</taxon>
        <taxon>Euteleostomi</taxon>
        <taxon>Amphibia</taxon>
        <taxon>Batrachia</taxon>
        <taxon>Anura</taxon>
        <taxon>Pelobatoidea</taxon>
        <taxon>Megophryidae</taxon>
        <taxon>Leptobrachium</taxon>
    </lineage>
</organism>
<evidence type="ECO:0000256" key="2">
    <source>
        <dbReference type="ARBA" id="ARBA00022771"/>
    </source>
</evidence>
<keyword evidence="8 9" id="KW-0539">Nucleus</keyword>
<keyword evidence="3 9" id="KW-0862">Zinc</keyword>
<dbReference type="Gene3D" id="3.30.50.10">
    <property type="entry name" value="Erythroid Transcription Factor GATA-1, subunit A"/>
    <property type="match status" value="1"/>
</dbReference>
<reference evidence="13" key="1">
    <citation type="submission" date="2025-08" db="UniProtKB">
        <authorList>
            <consortium name="Ensembl"/>
        </authorList>
    </citation>
    <scope>IDENTIFICATION</scope>
</reference>
<dbReference type="Pfam" id="PF00105">
    <property type="entry name" value="zf-C4"/>
    <property type="match status" value="1"/>
</dbReference>
<dbReference type="PROSITE" id="PS00031">
    <property type="entry name" value="NUCLEAR_REC_DBD_1"/>
    <property type="match status" value="1"/>
</dbReference>
<sequence length="416" mass="47791">AGEDSLARDACLFCGTGDDDDDGEPKICRACGDKATGYHFNAMTCEGCKGFFRRAIKRNLRLSCPFQNSCVINRNNRRHCQACRLKKCLDIGMKKELIMSDEAVEQRRALIKKKQQLCQPSPGLLTSTFTEEQRKLVTDLLDAHNKTFDFNFVHFRNFRCTFPLYYYSLCIVYIPSVLLSSLCIVYIPSVLLSSLCIVYIPSVLLSSLCIVYIPSEYLMLPHISDLISYMIKGVIDFAKVIPYFRNLSIEDQIALLKGSSIELCIIRFNMVFNVEKRIWECGSNTYSFDDLILAGYRIPFLEPLIHFHCMLKKLKLHKEEYVLMEALSLFSGDRPGVCENQVIDGVQEFFAMTLMAYIETQRAPSQENRFLFAKIMECVTELRTMNEEHSKQILHIWDIQPDSTPLLKEVFSAFSD</sequence>
<dbReference type="SMART" id="SM00399">
    <property type="entry name" value="ZnF_C4"/>
    <property type="match status" value="1"/>
</dbReference>
<accession>A0A8C5MJF5</accession>
<dbReference type="SMART" id="SM00430">
    <property type="entry name" value="HOLI"/>
    <property type="match status" value="1"/>
</dbReference>
<dbReference type="Proteomes" id="UP000694569">
    <property type="component" value="Unplaced"/>
</dbReference>
<evidence type="ECO:0000313" key="14">
    <source>
        <dbReference type="Proteomes" id="UP000694569"/>
    </source>
</evidence>
<keyword evidence="10" id="KW-0472">Membrane</keyword>
<dbReference type="InterPro" id="IPR001723">
    <property type="entry name" value="Nuclear_hrmn_rcpt"/>
</dbReference>
<feature type="domain" description="NR LBD" evidence="12">
    <location>
        <begin position="132"/>
        <end position="415"/>
    </location>
</feature>
<dbReference type="GO" id="GO:0004879">
    <property type="term" value="F:nuclear receptor activity"/>
    <property type="evidence" value="ECO:0007669"/>
    <property type="project" value="TreeGrafter"/>
</dbReference>
<evidence type="ECO:0000256" key="4">
    <source>
        <dbReference type="ARBA" id="ARBA00023015"/>
    </source>
</evidence>
<protein>
    <submittedName>
        <fullName evidence="13">Nuclear receptor subfamily 1 group I member 2</fullName>
    </submittedName>
</protein>
<dbReference type="AlphaFoldDB" id="A0A8C5MJF5"/>
<keyword evidence="1 9" id="KW-0479">Metal-binding</keyword>
<gene>
    <name evidence="13" type="primary">NR1I2</name>
</gene>
<evidence type="ECO:0000256" key="8">
    <source>
        <dbReference type="ARBA" id="ARBA00023242"/>
    </source>
</evidence>
<dbReference type="SUPFAM" id="SSF48508">
    <property type="entry name" value="Nuclear receptor ligand-binding domain"/>
    <property type="match status" value="1"/>
</dbReference>
<dbReference type="SUPFAM" id="SSF57716">
    <property type="entry name" value="Glucocorticoid receptor-like (DNA-binding domain)"/>
    <property type="match status" value="1"/>
</dbReference>
<evidence type="ECO:0000256" key="6">
    <source>
        <dbReference type="ARBA" id="ARBA00023163"/>
    </source>
</evidence>